<comment type="caution">
    <text evidence="1">The sequence shown here is derived from an EMBL/GenBank/DDBJ whole genome shotgun (WGS) entry which is preliminary data.</text>
</comment>
<dbReference type="EMBL" id="JAIXMP010000067">
    <property type="protein sequence ID" value="KAI9243749.1"/>
    <property type="molecule type" value="Genomic_DNA"/>
</dbReference>
<feature type="non-terminal residue" evidence="1">
    <location>
        <position position="135"/>
    </location>
</feature>
<protein>
    <recommendedName>
        <fullName evidence="3">DDE Tnp4 domain-containing protein</fullName>
    </recommendedName>
</protein>
<evidence type="ECO:0000313" key="1">
    <source>
        <dbReference type="EMBL" id="KAI9243749.1"/>
    </source>
</evidence>
<dbReference type="AlphaFoldDB" id="A0AAD5P722"/>
<dbReference type="Proteomes" id="UP001209540">
    <property type="component" value="Unassembled WGS sequence"/>
</dbReference>
<sequence>EVRMSRKSFLIILMKTRDHTVFVSKGPKSQKPVLLQLLVTFRRLSFYGNASVGCVARYCGVGIMLGSVINYANRCVKAILSLKLTYVCWPPELDKNLSKNEFGAESGFTNYIGIIDGTLFPFANEPHIKPPSYFS</sequence>
<gene>
    <name evidence="1" type="ORF">BDA99DRAFT_409943</name>
</gene>
<keyword evidence="2" id="KW-1185">Reference proteome</keyword>
<reference evidence="1" key="1">
    <citation type="journal article" date="2022" name="IScience">
        <title>Evolution of zygomycete secretomes and the origins of terrestrial fungal ecologies.</title>
        <authorList>
            <person name="Chang Y."/>
            <person name="Wang Y."/>
            <person name="Mondo S."/>
            <person name="Ahrendt S."/>
            <person name="Andreopoulos W."/>
            <person name="Barry K."/>
            <person name="Beard J."/>
            <person name="Benny G.L."/>
            <person name="Blankenship S."/>
            <person name="Bonito G."/>
            <person name="Cuomo C."/>
            <person name="Desiro A."/>
            <person name="Gervers K.A."/>
            <person name="Hundley H."/>
            <person name="Kuo A."/>
            <person name="LaButti K."/>
            <person name="Lang B.F."/>
            <person name="Lipzen A."/>
            <person name="O'Donnell K."/>
            <person name="Pangilinan J."/>
            <person name="Reynolds N."/>
            <person name="Sandor L."/>
            <person name="Smith M.E."/>
            <person name="Tsang A."/>
            <person name="Grigoriev I.V."/>
            <person name="Stajich J.E."/>
            <person name="Spatafora J.W."/>
        </authorList>
    </citation>
    <scope>NUCLEOTIDE SEQUENCE</scope>
    <source>
        <strain evidence="1">RSA 2281</strain>
    </source>
</reference>
<organism evidence="1 2">
    <name type="scientific">Phascolomyces articulosus</name>
    <dbReference type="NCBI Taxonomy" id="60185"/>
    <lineage>
        <taxon>Eukaryota</taxon>
        <taxon>Fungi</taxon>
        <taxon>Fungi incertae sedis</taxon>
        <taxon>Mucoromycota</taxon>
        <taxon>Mucoromycotina</taxon>
        <taxon>Mucoromycetes</taxon>
        <taxon>Mucorales</taxon>
        <taxon>Lichtheimiaceae</taxon>
        <taxon>Phascolomyces</taxon>
    </lineage>
</organism>
<evidence type="ECO:0008006" key="3">
    <source>
        <dbReference type="Google" id="ProtNLM"/>
    </source>
</evidence>
<proteinExistence type="predicted"/>
<name>A0AAD5P722_9FUNG</name>
<feature type="non-terminal residue" evidence="1">
    <location>
        <position position="1"/>
    </location>
</feature>
<evidence type="ECO:0000313" key="2">
    <source>
        <dbReference type="Proteomes" id="UP001209540"/>
    </source>
</evidence>
<reference evidence="1" key="2">
    <citation type="submission" date="2023-02" db="EMBL/GenBank/DDBJ databases">
        <authorList>
            <consortium name="DOE Joint Genome Institute"/>
            <person name="Mondo S.J."/>
            <person name="Chang Y."/>
            <person name="Wang Y."/>
            <person name="Ahrendt S."/>
            <person name="Andreopoulos W."/>
            <person name="Barry K."/>
            <person name="Beard J."/>
            <person name="Benny G.L."/>
            <person name="Blankenship S."/>
            <person name="Bonito G."/>
            <person name="Cuomo C."/>
            <person name="Desiro A."/>
            <person name="Gervers K.A."/>
            <person name="Hundley H."/>
            <person name="Kuo A."/>
            <person name="LaButti K."/>
            <person name="Lang B.F."/>
            <person name="Lipzen A."/>
            <person name="O'Donnell K."/>
            <person name="Pangilinan J."/>
            <person name="Reynolds N."/>
            <person name="Sandor L."/>
            <person name="Smith M.W."/>
            <person name="Tsang A."/>
            <person name="Grigoriev I.V."/>
            <person name="Stajich J.E."/>
            <person name="Spatafora J.W."/>
        </authorList>
    </citation>
    <scope>NUCLEOTIDE SEQUENCE</scope>
    <source>
        <strain evidence="1">RSA 2281</strain>
    </source>
</reference>
<accession>A0AAD5P722</accession>